<dbReference type="Proteomes" id="UP000799757">
    <property type="component" value="Unassembled WGS sequence"/>
</dbReference>
<evidence type="ECO:0000313" key="1">
    <source>
        <dbReference type="EMBL" id="KAF2792354.1"/>
    </source>
</evidence>
<dbReference type="EMBL" id="MU001973">
    <property type="protein sequence ID" value="KAF2792354.1"/>
    <property type="molecule type" value="Genomic_DNA"/>
</dbReference>
<organism evidence="1 2">
    <name type="scientific">Melanomma pulvis-pyrius CBS 109.77</name>
    <dbReference type="NCBI Taxonomy" id="1314802"/>
    <lineage>
        <taxon>Eukaryota</taxon>
        <taxon>Fungi</taxon>
        <taxon>Dikarya</taxon>
        <taxon>Ascomycota</taxon>
        <taxon>Pezizomycotina</taxon>
        <taxon>Dothideomycetes</taxon>
        <taxon>Pleosporomycetidae</taxon>
        <taxon>Pleosporales</taxon>
        <taxon>Melanommataceae</taxon>
        <taxon>Melanomma</taxon>
    </lineage>
</organism>
<dbReference type="AlphaFoldDB" id="A0A6A6X881"/>
<sequence>MHCTVQYSTHHRLLVRFGLIRFRRVASHARTNERTNEPKTQYRAGLQTNSSAASKVPNKEKHYTCSRDPYPRKRVVISSLVVYPRAIEEQKETDFSASPSIDPRSRCFHTYAPYYDIPCPTKPLLTSTPALPCPALPCPAMPCLVPDYGNCDLCRLVGPYWDKDTSYDAR</sequence>
<reference evidence="1" key="1">
    <citation type="journal article" date="2020" name="Stud. Mycol.">
        <title>101 Dothideomycetes genomes: a test case for predicting lifestyles and emergence of pathogens.</title>
        <authorList>
            <person name="Haridas S."/>
            <person name="Albert R."/>
            <person name="Binder M."/>
            <person name="Bloem J."/>
            <person name="Labutti K."/>
            <person name="Salamov A."/>
            <person name="Andreopoulos B."/>
            <person name="Baker S."/>
            <person name="Barry K."/>
            <person name="Bills G."/>
            <person name="Bluhm B."/>
            <person name="Cannon C."/>
            <person name="Castanera R."/>
            <person name="Culley D."/>
            <person name="Daum C."/>
            <person name="Ezra D."/>
            <person name="Gonzalez J."/>
            <person name="Henrissat B."/>
            <person name="Kuo A."/>
            <person name="Liang C."/>
            <person name="Lipzen A."/>
            <person name="Lutzoni F."/>
            <person name="Magnuson J."/>
            <person name="Mondo S."/>
            <person name="Nolan M."/>
            <person name="Ohm R."/>
            <person name="Pangilinan J."/>
            <person name="Park H.-J."/>
            <person name="Ramirez L."/>
            <person name="Alfaro M."/>
            <person name="Sun H."/>
            <person name="Tritt A."/>
            <person name="Yoshinaga Y."/>
            <person name="Zwiers L.-H."/>
            <person name="Turgeon B."/>
            <person name="Goodwin S."/>
            <person name="Spatafora J."/>
            <person name="Crous P."/>
            <person name="Grigoriev I."/>
        </authorList>
    </citation>
    <scope>NUCLEOTIDE SEQUENCE</scope>
    <source>
        <strain evidence="1">CBS 109.77</strain>
    </source>
</reference>
<proteinExistence type="predicted"/>
<keyword evidence="2" id="KW-1185">Reference proteome</keyword>
<gene>
    <name evidence="1" type="ORF">K505DRAFT_54306</name>
</gene>
<protein>
    <submittedName>
        <fullName evidence="1">Uncharacterized protein</fullName>
    </submittedName>
</protein>
<accession>A0A6A6X881</accession>
<evidence type="ECO:0000313" key="2">
    <source>
        <dbReference type="Proteomes" id="UP000799757"/>
    </source>
</evidence>
<name>A0A6A6X881_9PLEO</name>